<comment type="caution">
    <text evidence="1">The sequence shown here is derived from an EMBL/GenBank/DDBJ whole genome shotgun (WGS) entry which is preliminary data.</text>
</comment>
<dbReference type="EMBL" id="JAWDJW010009191">
    <property type="protein sequence ID" value="KAK3059683.1"/>
    <property type="molecule type" value="Genomic_DNA"/>
</dbReference>
<name>A0ACC3CZL1_9PEZI</name>
<evidence type="ECO:0000313" key="2">
    <source>
        <dbReference type="Proteomes" id="UP001186974"/>
    </source>
</evidence>
<sequence>MPSEDLRRLQTMETLVWLRVGDIASAQHCLDSATSRSDANDKESKLLEGLIAIANGEYQDVVVKMQILHEQHPNDALVAQNLAVCLVYTGQLPESQALLEKLVDGEGVSRSVTFNLATLYELSTERARDLKGELAGKMARREPERGEGRVWEKSGADFKL</sequence>
<organism evidence="1 2">
    <name type="scientific">Coniosporium uncinatum</name>
    <dbReference type="NCBI Taxonomy" id="93489"/>
    <lineage>
        <taxon>Eukaryota</taxon>
        <taxon>Fungi</taxon>
        <taxon>Dikarya</taxon>
        <taxon>Ascomycota</taxon>
        <taxon>Pezizomycotina</taxon>
        <taxon>Dothideomycetes</taxon>
        <taxon>Dothideomycetes incertae sedis</taxon>
        <taxon>Coniosporium</taxon>
    </lineage>
</organism>
<protein>
    <submittedName>
        <fullName evidence="1">Uncharacterized protein</fullName>
    </submittedName>
</protein>
<proteinExistence type="predicted"/>
<dbReference type="Proteomes" id="UP001186974">
    <property type="component" value="Unassembled WGS sequence"/>
</dbReference>
<accession>A0ACC3CZL1</accession>
<evidence type="ECO:0000313" key="1">
    <source>
        <dbReference type="EMBL" id="KAK3059683.1"/>
    </source>
</evidence>
<reference evidence="1" key="1">
    <citation type="submission" date="2024-09" db="EMBL/GenBank/DDBJ databases">
        <title>Black Yeasts Isolated from many extreme environments.</title>
        <authorList>
            <person name="Coleine C."/>
            <person name="Stajich J.E."/>
            <person name="Selbmann L."/>
        </authorList>
    </citation>
    <scope>NUCLEOTIDE SEQUENCE</scope>
    <source>
        <strain evidence="1">CCFEE 5737</strain>
    </source>
</reference>
<gene>
    <name evidence="1" type="ORF">LTS18_010279</name>
</gene>
<keyword evidence="2" id="KW-1185">Reference proteome</keyword>